<name>A0A0D0GZ08_9BACL</name>
<dbReference type="PATRIC" id="fig|265546.4.peg.1597"/>
<sequence>MQDTLFLQEADLVQKASRCIEYIQESLQNRDYETAKIEMSELRFLLDELQVIEQKKARRAQLFEIVADMRKRGIQIDFVSRLLG</sequence>
<dbReference type="Proteomes" id="UP000032047">
    <property type="component" value="Unassembled WGS sequence"/>
</dbReference>
<protein>
    <recommendedName>
        <fullName evidence="3">Phage protein</fullName>
    </recommendedName>
</protein>
<keyword evidence="2" id="KW-1185">Reference proteome</keyword>
<evidence type="ECO:0000313" key="2">
    <source>
        <dbReference type="Proteomes" id="UP000032047"/>
    </source>
</evidence>
<reference evidence="1 2" key="1">
    <citation type="submission" date="2015-01" db="EMBL/GenBank/DDBJ databases">
        <title>Genome sequence of Anoxybacillus ayderensis strain AB04.</title>
        <authorList>
            <person name="Belduz A.O."/>
            <person name="Canakci S."/>
            <person name="Chan K.-G."/>
            <person name="Kahar U.M."/>
            <person name="Yaakob A.S."/>
            <person name="Chan C.S."/>
            <person name="Goh K.M."/>
        </authorList>
    </citation>
    <scope>NUCLEOTIDE SEQUENCE [LARGE SCALE GENOMIC DNA]</scope>
    <source>
        <strain evidence="1 2">AB04</strain>
    </source>
</reference>
<evidence type="ECO:0000313" key="1">
    <source>
        <dbReference type="EMBL" id="KIP21106.1"/>
    </source>
</evidence>
<comment type="caution">
    <text evidence="1">The sequence shown here is derived from an EMBL/GenBank/DDBJ whole genome shotgun (WGS) entry which is preliminary data.</text>
</comment>
<accession>A0A0D0GZ08</accession>
<gene>
    <name evidence="1" type="ORF">JV16_01600</name>
</gene>
<evidence type="ECO:0008006" key="3">
    <source>
        <dbReference type="Google" id="ProtNLM"/>
    </source>
</evidence>
<proteinExistence type="predicted"/>
<dbReference type="EMBL" id="JXTG01000007">
    <property type="protein sequence ID" value="KIP21106.1"/>
    <property type="molecule type" value="Genomic_DNA"/>
</dbReference>
<organism evidence="1 2">
    <name type="scientific">Anoxybacillus ayderensis</name>
    <dbReference type="NCBI Taxonomy" id="265546"/>
    <lineage>
        <taxon>Bacteria</taxon>
        <taxon>Bacillati</taxon>
        <taxon>Bacillota</taxon>
        <taxon>Bacilli</taxon>
        <taxon>Bacillales</taxon>
        <taxon>Anoxybacillaceae</taxon>
        <taxon>Anoxybacillus</taxon>
    </lineage>
</organism>
<dbReference type="AlphaFoldDB" id="A0A0D0GZ08"/>
<dbReference type="RefSeq" id="WP_042535117.1">
    <property type="nucleotide sequence ID" value="NZ_JXTG01000007.1"/>
</dbReference>